<proteinExistence type="predicted"/>
<keyword evidence="2" id="KW-1185">Reference proteome</keyword>
<evidence type="ECO:0000313" key="1">
    <source>
        <dbReference type="EMBL" id="EFN83295.1"/>
    </source>
</evidence>
<gene>
    <name evidence="1" type="ORF">EAI_03863</name>
</gene>
<evidence type="ECO:0000313" key="2">
    <source>
        <dbReference type="Proteomes" id="UP000008237"/>
    </source>
</evidence>
<sequence>MQTSATVDQTALIKTNTGFDPYRQSAVDYGGHQIIDYDDSNLHTVTTPFIGCPSATMHSRLHNVDPHRRQMHLSTRDVSHFGFWCQGVQADSAIGPTFVLPWNVNPFMPRISPQVE</sequence>
<protein>
    <submittedName>
        <fullName evidence="1">Uncharacterized protein</fullName>
    </submittedName>
</protein>
<accession>E2BLY5</accession>
<name>E2BLY5_HARSA</name>
<dbReference type="Proteomes" id="UP000008237">
    <property type="component" value="Unassembled WGS sequence"/>
</dbReference>
<dbReference type="EMBL" id="GL449069">
    <property type="protein sequence ID" value="EFN83295.1"/>
    <property type="molecule type" value="Genomic_DNA"/>
</dbReference>
<dbReference type="AlphaFoldDB" id="E2BLY5"/>
<organism evidence="2">
    <name type="scientific">Harpegnathos saltator</name>
    <name type="common">Jerdon's jumping ant</name>
    <dbReference type="NCBI Taxonomy" id="610380"/>
    <lineage>
        <taxon>Eukaryota</taxon>
        <taxon>Metazoa</taxon>
        <taxon>Ecdysozoa</taxon>
        <taxon>Arthropoda</taxon>
        <taxon>Hexapoda</taxon>
        <taxon>Insecta</taxon>
        <taxon>Pterygota</taxon>
        <taxon>Neoptera</taxon>
        <taxon>Endopterygota</taxon>
        <taxon>Hymenoptera</taxon>
        <taxon>Apocrita</taxon>
        <taxon>Aculeata</taxon>
        <taxon>Formicoidea</taxon>
        <taxon>Formicidae</taxon>
        <taxon>Ponerinae</taxon>
        <taxon>Ponerini</taxon>
        <taxon>Harpegnathos</taxon>
    </lineage>
</organism>
<dbReference type="InParanoid" id="E2BLY5"/>
<reference evidence="1 2" key="1">
    <citation type="journal article" date="2010" name="Science">
        <title>Genomic comparison of the ants Camponotus floridanus and Harpegnathos saltator.</title>
        <authorList>
            <person name="Bonasio R."/>
            <person name="Zhang G."/>
            <person name="Ye C."/>
            <person name="Mutti N.S."/>
            <person name="Fang X."/>
            <person name="Qin N."/>
            <person name="Donahue G."/>
            <person name="Yang P."/>
            <person name="Li Q."/>
            <person name="Li C."/>
            <person name="Zhang P."/>
            <person name="Huang Z."/>
            <person name="Berger S.L."/>
            <person name="Reinberg D."/>
            <person name="Wang J."/>
            <person name="Liebig J."/>
        </authorList>
    </citation>
    <scope>NUCLEOTIDE SEQUENCE [LARGE SCALE GENOMIC DNA]</scope>
    <source>
        <strain evidence="1 2">R22 G/1</strain>
    </source>
</reference>